<reference evidence="2 3" key="1">
    <citation type="submission" date="2019-12" db="EMBL/GenBank/DDBJ databases">
        <title>Mucilaginibacter sp. HME9299 genome sequencing and assembly.</title>
        <authorList>
            <person name="Kang H."/>
            <person name="Kim H."/>
            <person name="Joh K."/>
        </authorList>
    </citation>
    <scope>NUCLEOTIDE SEQUENCE [LARGE SCALE GENOMIC DNA]</scope>
    <source>
        <strain evidence="2 3">HME9299</strain>
    </source>
</reference>
<gene>
    <name evidence="2" type="ORF">GO816_11285</name>
</gene>
<dbReference type="EMBL" id="WQLA01000004">
    <property type="protein sequence ID" value="MVN91709.1"/>
    <property type="molecule type" value="Genomic_DNA"/>
</dbReference>
<sequence>MKYLAVVLFCFVCSIAIAQPKMDVLTSREDTTFKNRYGYAFVNAKGDTVLKLDTAKYSFCFTNSFKHFAVVGFRKKHGWYAIDRREKVLFEVYNTSKGEPSPDELRENLIRTVDNKGLIGFANEKGQVVIEPQFEAVTSFYKGKAIVGKACEEVLWGGESHANDGDKHYTIHCKQAGYINKRGQILKMGIFTFEQIQKQIGWKSEFDLM</sequence>
<accession>A0A6I4IEB5</accession>
<name>A0A6I4IEB5_9SPHI</name>
<keyword evidence="3" id="KW-1185">Reference proteome</keyword>
<organism evidence="2 3">
    <name type="scientific">Mucilaginibacter aquatilis</name>
    <dbReference type="NCBI Taxonomy" id="1517760"/>
    <lineage>
        <taxon>Bacteria</taxon>
        <taxon>Pseudomonadati</taxon>
        <taxon>Bacteroidota</taxon>
        <taxon>Sphingobacteriia</taxon>
        <taxon>Sphingobacteriales</taxon>
        <taxon>Sphingobacteriaceae</taxon>
        <taxon>Mucilaginibacter</taxon>
    </lineage>
</organism>
<evidence type="ECO:0000313" key="2">
    <source>
        <dbReference type="EMBL" id="MVN91709.1"/>
    </source>
</evidence>
<dbReference type="InterPro" id="IPR032774">
    <property type="entry name" value="WG_beta_rep"/>
</dbReference>
<dbReference type="Proteomes" id="UP000434850">
    <property type="component" value="Unassembled WGS sequence"/>
</dbReference>
<feature type="signal peptide" evidence="1">
    <location>
        <begin position="1"/>
        <end position="18"/>
    </location>
</feature>
<dbReference type="Pfam" id="PF14903">
    <property type="entry name" value="WG_beta_rep"/>
    <property type="match status" value="1"/>
</dbReference>
<feature type="chain" id="PRO_5026306191" evidence="1">
    <location>
        <begin position="19"/>
        <end position="209"/>
    </location>
</feature>
<proteinExistence type="predicted"/>
<dbReference type="RefSeq" id="WP_157542038.1">
    <property type="nucleotide sequence ID" value="NZ_WQLA01000004.1"/>
</dbReference>
<dbReference type="OrthoDB" id="697275at2"/>
<dbReference type="AlphaFoldDB" id="A0A6I4IEB5"/>
<protein>
    <submittedName>
        <fullName evidence="2">WG repeat-containing protein</fullName>
    </submittedName>
</protein>
<evidence type="ECO:0000313" key="3">
    <source>
        <dbReference type="Proteomes" id="UP000434850"/>
    </source>
</evidence>
<keyword evidence="1" id="KW-0732">Signal</keyword>
<comment type="caution">
    <text evidence="2">The sequence shown here is derived from an EMBL/GenBank/DDBJ whole genome shotgun (WGS) entry which is preliminary data.</text>
</comment>
<evidence type="ECO:0000256" key="1">
    <source>
        <dbReference type="SAM" id="SignalP"/>
    </source>
</evidence>